<dbReference type="InterPro" id="IPR036291">
    <property type="entry name" value="NAD(P)-bd_dom_sf"/>
</dbReference>
<dbReference type="Proteomes" id="UP000035680">
    <property type="component" value="Unassembled WGS sequence"/>
</dbReference>
<dbReference type="Gene3D" id="3.40.50.720">
    <property type="entry name" value="NAD(P)-binding Rossmann-like Domain"/>
    <property type="match status" value="1"/>
</dbReference>
<keyword evidence="1" id="KW-0812">Transmembrane</keyword>
<name>A0A0K0G4E3_STRVS</name>
<dbReference type="GO" id="GO:0016616">
    <property type="term" value="F:oxidoreductase activity, acting on the CH-OH group of donors, NAD or NADP as acceptor"/>
    <property type="evidence" value="ECO:0007669"/>
    <property type="project" value="InterPro"/>
</dbReference>
<dbReference type="AlphaFoldDB" id="A0A0K0G4E3"/>
<evidence type="ECO:0000256" key="1">
    <source>
        <dbReference type="RuleBase" id="RU004475"/>
    </source>
</evidence>
<feature type="domain" description="3-beta hydroxysteroid dehydrogenase/isomerase" evidence="2">
    <location>
        <begin position="61"/>
        <end position="248"/>
    </location>
</feature>
<organism evidence="3 4">
    <name type="scientific">Strongyloides venezuelensis</name>
    <name type="common">Threadworm</name>
    <dbReference type="NCBI Taxonomy" id="75913"/>
    <lineage>
        <taxon>Eukaryota</taxon>
        <taxon>Metazoa</taxon>
        <taxon>Ecdysozoa</taxon>
        <taxon>Nematoda</taxon>
        <taxon>Chromadorea</taxon>
        <taxon>Rhabditida</taxon>
        <taxon>Tylenchina</taxon>
        <taxon>Panagrolaimomorpha</taxon>
        <taxon>Strongyloidoidea</taxon>
        <taxon>Strongyloididae</taxon>
        <taxon>Strongyloides</taxon>
    </lineage>
</organism>
<sequence length="360" mass="41349">MENVNNVCIFGYNNFIGKHLESEIKESYPEINIKYWQVHKPSDGNGNYKSIFWGINSIAGAIQDCQLVYNIVDYKDWSVKPNSKKLKFYNETIPQILVDECKNVEGISIVHLSSALSQASSVWPTLQEKEKKIEEIKLDSVPFKSYVTSKVNGEKEILKYSQSIPMIIVRSPPCYGEGDTSSIVIDSMKILQKYGCLPGMSRDNGVFEMSYVGNVTDAMITCGETLLQGNMVGEVIIVGDDTPTKNIRESVIDQVLKDSKEEIPSSPLLLTGLPFVVLYYLFVWFIRLLGLSNLFKMLPDYNYFVMHYRNWCVFDKYKLKYVVGWKPKYSTEEAFYRSSNYYAGLFNDKDLHFSWKPHNK</sequence>
<protein>
    <submittedName>
        <fullName evidence="4">3Beta_HSD domain-containing protein</fullName>
    </submittedName>
</protein>
<accession>A0A0K0G4E3</accession>
<evidence type="ECO:0000313" key="3">
    <source>
        <dbReference type="Proteomes" id="UP000035680"/>
    </source>
</evidence>
<evidence type="ECO:0000313" key="4">
    <source>
        <dbReference type="WBParaSite" id="SVE_1960300.1"/>
    </source>
</evidence>
<keyword evidence="3" id="KW-1185">Reference proteome</keyword>
<comment type="similarity">
    <text evidence="1">Belongs to the 3-beta-HSD family.</text>
</comment>
<dbReference type="Pfam" id="PF01073">
    <property type="entry name" value="3Beta_HSD"/>
    <property type="match status" value="1"/>
</dbReference>
<keyword evidence="1" id="KW-0472">Membrane</keyword>
<dbReference type="GO" id="GO:0006694">
    <property type="term" value="P:steroid biosynthetic process"/>
    <property type="evidence" value="ECO:0007669"/>
    <property type="project" value="InterPro"/>
</dbReference>
<keyword evidence="1" id="KW-1133">Transmembrane helix</keyword>
<feature type="transmembrane region" description="Helical" evidence="1">
    <location>
        <begin position="268"/>
        <end position="289"/>
    </location>
</feature>
<keyword evidence="1" id="KW-0560">Oxidoreductase</keyword>
<dbReference type="SUPFAM" id="SSF51735">
    <property type="entry name" value="NAD(P)-binding Rossmann-fold domains"/>
    <property type="match status" value="1"/>
</dbReference>
<proteinExistence type="inferred from homology"/>
<dbReference type="InterPro" id="IPR002225">
    <property type="entry name" value="3Beta_OHSteriod_DH/Estase"/>
</dbReference>
<dbReference type="WBParaSite" id="SVE_1960300.1">
    <property type="protein sequence ID" value="SVE_1960300.1"/>
    <property type="gene ID" value="SVE_1960300"/>
</dbReference>
<reference evidence="4" key="2">
    <citation type="submission" date="2015-08" db="UniProtKB">
        <authorList>
            <consortium name="WormBaseParasite"/>
        </authorList>
    </citation>
    <scope>IDENTIFICATION</scope>
</reference>
<evidence type="ECO:0000259" key="2">
    <source>
        <dbReference type="Pfam" id="PF01073"/>
    </source>
</evidence>
<reference evidence="3" key="1">
    <citation type="submission" date="2014-07" db="EMBL/GenBank/DDBJ databases">
        <authorList>
            <person name="Martin A.A"/>
            <person name="De Silva N."/>
        </authorList>
    </citation>
    <scope>NUCLEOTIDE SEQUENCE</scope>
</reference>